<organism evidence="1 2">
    <name type="scientific">Xenorhabdus nematophila (strain ATCC 19061 / DSM 3370 / CCUG 14189 / LMG 1036 / NCIMB 9965 / AN6)</name>
    <dbReference type="NCBI Taxonomy" id="406817"/>
    <lineage>
        <taxon>Bacteria</taxon>
        <taxon>Pseudomonadati</taxon>
        <taxon>Pseudomonadota</taxon>
        <taxon>Gammaproteobacteria</taxon>
        <taxon>Enterobacterales</taxon>
        <taxon>Morganellaceae</taxon>
        <taxon>Xenorhabdus</taxon>
    </lineage>
</organism>
<dbReference type="Proteomes" id="UP000008075">
    <property type="component" value="Chromosome"/>
</dbReference>
<accession>D3VF89</accession>
<dbReference type="HOGENOM" id="CLU_2756937_0_0_6"/>
<gene>
    <name evidence="1" type="ordered locus">XNC1_4524</name>
</gene>
<dbReference type="AlphaFoldDB" id="D3VF89"/>
<evidence type="ECO:0000313" key="2">
    <source>
        <dbReference type="Proteomes" id="UP000008075"/>
    </source>
</evidence>
<dbReference type="STRING" id="406817.XNC1_4524"/>
<protein>
    <submittedName>
        <fullName evidence="1">Uncharacterized protein</fullName>
    </submittedName>
</protein>
<keyword evidence="2" id="KW-1185">Reference proteome</keyword>
<dbReference type="KEGG" id="xne:XNC1_4524"/>
<sequence length="70" mass="8029">MYNTQLKLKKRSRSRPAHIPCKDLIYYAYGIPGTIKFDYECLVGIETKYGQVWQGRIDTRVDTTAPCAEG</sequence>
<dbReference type="EMBL" id="FN667742">
    <property type="protein sequence ID" value="CBJ92546.1"/>
    <property type="molecule type" value="Genomic_DNA"/>
</dbReference>
<reference evidence="1 2" key="1">
    <citation type="journal article" date="2011" name="PLoS ONE">
        <title>The entomopathogenic bacterial endosymbionts xenorhabdus and photorhabdus: convergent lifestyles from divergent genomes.</title>
        <authorList>
            <person name="Chaston J.M."/>
            <person name="Suen G."/>
            <person name="Tucker S.L."/>
            <person name="Andersen A.W."/>
            <person name="Bhasin A."/>
            <person name="Bode E."/>
            <person name="Bode H.B."/>
            <person name="Brachmann A.O."/>
            <person name="Cowles C.E."/>
            <person name="Cowles K.N."/>
            <person name="Darby C."/>
            <person name="de Leon L."/>
            <person name="Drace K."/>
            <person name="Du Z."/>
            <person name="Givaudan A."/>
            <person name="Herbert Tran E.E."/>
            <person name="Jewell K.A."/>
            <person name="Knack J.J."/>
            <person name="Krasomil-Osterfeld K.C."/>
            <person name="Kukor R."/>
            <person name="Lanois A."/>
            <person name="Latreille P."/>
            <person name="Leimgruber N.K."/>
            <person name="Lipke C.M."/>
            <person name="Liu R."/>
            <person name="Lu X."/>
            <person name="Martens E.C."/>
            <person name="Marri P.R."/>
            <person name="Medigue C."/>
            <person name="Menard M.L."/>
            <person name="Miller N.M."/>
            <person name="Morales-Soto N."/>
            <person name="Norton S."/>
            <person name="Ogier J.C."/>
            <person name="Orchard S.S."/>
            <person name="Park D."/>
            <person name="Park Y."/>
            <person name="Qurollo B.A."/>
            <person name="Sugar D.R."/>
            <person name="Richards G.R."/>
            <person name="Rouy Z."/>
            <person name="Slominski B."/>
            <person name="Slominski K."/>
            <person name="Snyder H."/>
            <person name="Tjaden B.C."/>
            <person name="van der Hoeven R."/>
            <person name="Welch R.D."/>
            <person name="Wheeler C."/>
            <person name="Xiang B."/>
            <person name="Barbazuk B."/>
            <person name="Gaudriault S."/>
            <person name="Goodner B."/>
            <person name="Slater S.C."/>
            <person name="Forst S."/>
            <person name="Goldman B.S."/>
            <person name="Goodrich-Blair H."/>
        </authorList>
    </citation>
    <scope>NUCLEOTIDE SEQUENCE [LARGE SCALE GENOMIC DNA]</scope>
    <source>
        <strain evidence="2">ATCC 19061 / DSM 3370 / CCUG 14189 / LMG 1036 / NCIMB 9965 / AN6</strain>
    </source>
</reference>
<name>D3VF89_XENNA</name>
<evidence type="ECO:0000313" key="1">
    <source>
        <dbReference type="EMBL" id="CBJ92546.1"/>
    </source>
</evidence>
<proteinExistence type="predicted"/>